<protein>
    <submittedName>
        <fullName evidence="1">Uncharacterized protein</fullName>
    </submittedName>
</protein>
<reference evidence="1 2" key="1">
    <citation type="submission" date="2016-12" db="EMBL/GenBank/DDBJ databases">
        <title>The genome of dimorphic prosthecate Glycocaulis alkaliphilus 6b-8t, isolated from crude oil dictates its adaptability in petroleum environments.</title>
        <authorList>
            <person name="Wu X.-L."/>
            <person name="Geng S."/>
        </authorList>
    </citation>
    <scope>NUCLEOTIDE SEQUENCE [LARGE SCALE GENOMIC DNA]</scope>
    <source>
        <strain evidence="1 2">6B-8</strain>
    </source>
</reference>
<sequence length="742" mass="78653">MSDDAILLAQIDARMNRLDAALNKAVGASNAGARRIERRFQSMNANLDRGFQRLQRGATVALGALGVGLSVRAFTEATNGALDLAETLQDTADRVGVTVEQLQELRYGADQTGASAATMDMALQRFARRTAEAAEGTGVLRDMLQRHNIELRDSNGNLRASYDVLMDYADAIANAESNQEALLLANRAFDTEGTRLVGLFRRGSEGVAQFAERLREAGGVLGNDMVRQGADANARLREMRQIIETQLNGAILSNVSELENMARMLGEVQAAAINVGAALARAFGMGGGIAQSDSMQAADLLEGRAAQLLNRNISATDRGGEAQIRATLRYSLGGERAQQESERIGEIITHMRAGEARGIDYGRTIDDAVAERLLVLAATIRRAPPQQNSGAAEGSGAGAGQTDLEAERGRALAVTRQQLALQLQLAEAEARGDSDAARRAQRELDTLSRIETYRRAQISDAEATARADQARLHGLEDDARAQERANQLIEARLELSARQLEIDLALARARGDEGLVRSLERELEIRTRIAQLTAAGFSTGEATDVATGEVDAMRAAIDQGQFRDAFRTAFRDGLLGALDGNAKEAFSNWMRDAATRGLSRALDALADQLFGLFAGAGGGGGGAGGIFSGVGKMLGFGGGKATGGAVRPGMAYAVGERGREIFAPSVPGNIIPAGQVSGAAASRERVVERVVVVKVDASPYFDTAVDERAAPMAQAAGNQAVEVSRSAVSADMQKRQHGRLGR</sequence>
<name>A0A3T0E9N7_9PROT</name>
<dbReference type="EMBL" id="CP018911">
    <property type="protein sequence ID" value="AZU04101.1"/>
    <property type="molecule type" value="Genomic_DNA"/>
</dbReference>
<accession>A0A3T0E9N7</accession>
<dbReference type="AlphaFoldDB" id="A0A3T0E9N7"/>
<dbReference type="RefSeq" id="WP_170175497.1">
    <property type="nucleotide sequence ID" value="NZ_BMFB01000003.1"/>
</dbReference>
<dbReference type="KEGG" id="gak:X907_1569"/>
<dbReference type="Proteomes" id="UP000286954">
    <property type="component" value="Chromosome"/>
</dbReference>
<evidence type="ECO:0000313" key="2">
    <source>
        <dbReference type="Proteomes" id="UP000286954"/>
    </source>
</evidence>
<gene>
    <name evidence="1" type="ORF">X907_1569</name>
</gene>
<evidence type="ECO:0000313" key="1">
    <source>
        <dbReference type="EMBL" id="AZU04101.1"/>
    </source>
</evidence>
<organism evidence="1 2">
    <name type="scientific">Glycocaulis alkaliphilus</name>
    <dbReference type="NCBI Taxonomy" id="1434191"/>
    <lineage>
        <taxon>Bacteria</taxon>
        <taxon>Pseudomonadati</taxon>
        <taxon>Pseudomonadota</taxon>
        <taxon>Alphaproteobacteria</taxon>
        <taxon>Maricaulales</taxon>
        <taxon>Maricaulaceae</taxon>
        <taxon>Glycocaulis</taxon>
    </lineage>
</organism>
<keyword evidence="2" id="KW-1185">Reference proteome</keyword>
<proteinExistence type="predicted"/>